<evidence type="ECO:0000313" key="3">
    <source>
        <dbReference type="Proteomes" id="UP000313359"/>
    </source>
</evidence>
<evidence type="ECO:0000313" key="2">
    <source>
        <dbReference type="EMBL" id="RPD56846.1"/>
    </source>
</evidence>
<name>A0A5C2S0D1_9APHY</name>
<feature type="compositionally biased region" description="Basic and acidic residues" evidence="1">
    <location>
        <begin position="83"/>
        <end position="105"/>
    </location>
</feature>
<reference evidence="2" key="1">
    <citation type="journal article" date="2018" name="Genome Biol. Evol.">
        <title>Genomics and development of Lentinus tigrinus, a white-rot wood-decaying mushroom with dimorphic fruiting bodies.</title>
        <authorList>
            <person name="Wu B."/>
            <person name="Xu Z."/>
            <person name="Knudson A."/>
            <person name="Carlson A."/>
            <person name="Chen N."/>
            <person name="Kovaka S."/>
            <person name="LaButti K."/>
            <person name="Lipzen A."/>
            <person name="Pennachio C."/>
            <person name="Riley R."/>
            <person name="Schakwitz W."/>
            <person name="Umezawa K."/>
            <person name="Ohm R.A."/>
            <person name="Grigoriev I.V."/>
            <person name="Nagy L.G."/>
            <person name="Gibbons J."/>
            <person name="Hibbett D."/>
        </authorList>
    </citation>
    <scope>NUCLEOTIDE SEQUENCE [LARGE SCALE GENOMIC DNA]</scope>
    <source>
        <strain evidence="2">ALCF2SS1-6</strain>
    </source>
</reference>
<dbReference type="OrthoDB" id="2758588at2759"/>
<feature type="region of interest" description="Disordered" evidence="1">
    <location>
        <begin position="17"/>
        <end position="105"/>
    </location>
</feature>
<dbReference type="EMBL" id="ML122285">
    <property type="protein sequence ID" value="RPD56846.1"/>
    <property type="molecule type" value="Genomic_DNA"/>
</dbReference>
<keyword evidence="3" id="KW-1185">Reference proteome</keyword>
<organism evidence="2 3">
    <name type="scientific">Lentinus tigrinus ALCF2SS1-6</name>
    <dbReference type="NCBI Taxonomy" id="1328759"/>
    <lineage>
        <taxon>Eukaryota</taxon>
        <taxon>Fungi</taxon>
        <taxon>Dikarya</taxon>
        <taxon>Basidiomycota</taxon>
        <taxon>Agaricomycotina</taxon>
        <taxon>Agaricomycetes</taxon>
        <taxon>Polyporales</taxon>
        <taxon>Polyporaceae</taxon>
        <taxon>Lentinus</taxon>
    </lineage>
</organism>
<feature type="compositionally biased region" description="Basic and acidic residues" evidence="1">
    <location>
        <begin position="52"/>
        <end position="63"/>
    </location>
</feature>
<feature type="compositionally biased region" description="Polar residues" evidence="1">
    <location>
        <begin position="141"/>
        <end position="151"/>
    </location>
</feature>
<evidence type="ECO:0000256" key="1">
    <source>
        <dbReference type="SAM" id="MobiDB-lite"/>
    </source>
</evidence>
<dbReference type="AlphaFoldDB" id="A0A5C2S0D1"/>
<feature type="compositionally biased region" description="Polar residues" evidence="1">
    <location>
        <begin position="173"/>
        <end position="185"/>
    </location>
</feature>
<protein>
    <submittedName>
        <fullName evidence="2">Uncharacterized protein</fullName>
    </submittedName>
</protein>
<accession>A0A5C2S0D1</accession>
<proteinExistence type="predicted"/>
<dbReference type="Proteomes" id="UP000313359">
    <property type="component" value="Unassembled WGS sequence"/>
</dbReference>
<gene>
    <name evidence="2" type="ORF">L227DRAFT_246011</name>
</gene>
<feature type="region of interest" description="Disordered" evidence="1">
    <location>
        <begin position="134"/>
        <end position="210"/>
    </location>
</feature>
<sequence length="271" mass="29489">MPLFDIALPKPFVKALVGGKGKGKGNKGAGDKRRPSWVRLGRSIATKGRIQSQEKNRLQERASKRSGAGTLRKTTSSPCVHLEPTEDRRHYEPNLEHHGHGNVDEEHDLTRQWTRMPHDAASPREARYSLSAADDGDFDENSVSRPESSLSFGGKASSEASDSSDDTAVPSEGTATPVNNLSRSPSYKKDAGHHMHSPYQSWASSPLAEHPPSTVVYPYGLRLVPKREGRAPQDEYFDKVLANMHSFVPLHSAMAFNGEGQGVGVGVGEGE</sequence>